<organism evidence="1 2">
    <name type="scientific">Caldibacillus debilis</name>
    <dbReference type="NCBI Taxonomy" id="301148"/>
    <lineage>
        <taxon>Bacteria</taxon>
        <taxon>Bacillati</taxon>
        <taxon>Bacillota</taxon>
        <taxon>Bacilli</taxon>
        <taxon>Bacillales</taxon>
        <taxon>Bacillaceae</taxon>
        <taxon>Caldibacillus</taxon>
    </lineage>
</organism>
<gene>
    <name evidence="1" type="ORF">B4135_0726</name>
</gene>
<accession>A0A150M5D8</accession>
<proteinExistence type="predicted"/>
<dbReference type="Proteomes" id="UP000075683">
    <property type="component" value="Unassembled WGS sequence"/>
</dbReference>
<comment type="caution">
    <text evidence="1">The sequence shown here is derived from an EMBL/GenBank/DDBJ whole genome shotgun (WGS) entry which is preliminary data.</text>
</comment>
<dbReference type="EMBL" id="LQYT01000037">
    <property type="protein sequence ID" value="KYD19827.1"/>
    <property type="molecule type" value="Genomic_DNA"/>
</dbReference>
<dbReference type="AlphaFoldDB" id="A0A150M5D8"/>
<protein>
    <submittedName>
        <fullName evidence="1">Uncharacterized protein</fullName>
    </submittedName>
</protein>
<reference evidence="1 2" key="1">
    <citation type="submission" date="2016-01" db="EMBL/GenBank/DDBJ databases">
        <title>Draft Genome Sequences of Seven Thermophilic Sporeformers Isolated from Foods.</title>
        <authorList>
            <person name="Berendsen E.M."/>
            <person name="Wells-Bennik M.H."/>
            <person name="Krawcyk A.O."/>
            <person name="De Jong A."/>
            <person name="Holsappel S."/>
            <person name="Eijlander R.T."/>
            <person name="Kuipers O.P."/>
        </authorList>
    </citation>
    <scope>NUCLEOTIDE SEQUENCE [LARGE SCALE GENOMIC DNA]</scope>
    <source>
        <strain evidence="1 2">B4135</strain>
    </source>
</reference>
<sequence length="46" mass="5171">MDKRDLSGCKFSAIFGKPNGSTHKKRPFFTRGKRPFGKIMRKGAGK</sequence>
<evidence type="ECO:0000313" key="2">
    <source>
        <dbReference type="Proteomes" id="UP000075683"/>
    </source>
</evidence>
<evidence type="ECO:0000313" key="1">
    <source>
        <dbReference type="EMBL" id="KYD19827.1"/>
    </source>
</evidence>
<name>A0A150M5D8_9BACI</name>
<dbReference type="STRING" id="301148.B4135_0726"/>